<evidence type="ECO:0000313" key="7">
    <source>
        <dbReference type="EMBL" id="GMT29964.1"/>
    </source>
</evidence>
<evidence type="ECO:0000256" key="2">
    <source>
        <dbReference type="ARBA" id="ARBA00022676"/>
    </source>
</evidence>
<protein>
    <submittedName>
        <fullName evidence="7">Uncharacterized protein</fullName>
    </submittedName>
</protein>
<keyword evidence="6" id="KW-0812">Transmembrane</keyword>
<comment type="caution">
    <text evidence="7">The sequence shown here is derived from an EMBL/GenBank/DDBJ whole genome shotgun (WGS) entry which is preliminary data.</text>
</comment>
<dbReference type="Proteomes" id="UP001432322">
    <property type="component" value="Unassembled WGS sequence"/>
</dbReference>
<keyword evidence="4 6" id="KW-0472">Membrane</keyword>
<gene>
    <name evidence="7" type="ORF">PFISCL1PPCAC_21261</name>
</gene>
<dbReference type="EMBL" id="BTSY01000005">
    <property type="protein sequence ID" value="GMT29964.1"/>
    <property type="molecule type" value="Genomic_DNA"/>
</dbReference>
<accession>A0AAV5WJJ4</accession>
<dbReference type="AlphaFoldDB" id="A0AAV5WJJ4"/>
<dbReference type="PANTHER" id="PTHR46671:SF7">
    <property type="entry name" value="CORE-2_I-BRANCHING ENZYME"/>
    <property type="match status" value="1"/>
</dbReference>
<name>A0AAV5WJJ4_9BILA</name>
<dbReference type="Pfam" id="PF02485">
    <property type="entry name" value="Branch"/>
    <property type="match status" value="1"/>
</dbReference>
<keyword evidence="6" id="KW-1133">Transmembrane helix</keyword>
<keyword evidence="3" id="KW-0808">Transferase</keyword>
<evidence type="ECO:0000256" key="3">
    <source>
        <dbReference type="ARBA" id="ARBA00022679"/>
    </source>
</evidence>
<dbReference type="GO" id="GO:0016020">
    <property type="term" value="C:membrane"/>
    <property type="evidence" value="ECO:0007669"/>
    <property type="project" value="UniProtKB-SubCell"/>
</dbReference>
<dbReference type="PANTHER" id="PTHR46671">
    <property type="entry name" value="PROTEIN CBG11221"/>
    <property type="match status" value="1"/>
</dbReference>
<feature type="non-terminal residue" evidence="7">
    <location>
        <position position="1"/>
    </location>
</feature>
<evidence type="ECO:0000256" key="5">
    <source>
        <dbReference type="ARBA" id="ARBA00023180"/>
    </source>
</evidence>
<keyword evidence="8" id="KW-1185">Reference proteome</keyword>
<dbReference type="InterPro" id="IPR003406">
    <property type="entry name" value="Glyco_trans_14"/>
</dbReference>
<proteinExistence type="predicted"/>
<organism evidence="7 8">
    <name type="scientific">Pristionchus fissidentatus</name>
    <dbReference type="NCBI Taxonomy" id="1538716"/>
    <lineage>
        <taxon>Eukaryota</taxon>
        <taxon>Metazoa</taxon>
        <taxon>Ecdysozoa</taxon>
        <taxon>Nematoda</taxon>
        <taxon>Chromadorea</taxon>
        <taxon>Rhabditida</taxon>
        <taxon>Rhabditina</taxon>
        <taxon>Diplogasteromorpha</taxon>
        <taxon>Diplogasteroidea</taxon>
        <taxon>Neodiplogasteridae</taxon>
        <taxon>Pristionchus</taxon>
    </lineage>
</organism>
<sequence length="500" mass="57555">VGRGYNTSSEQLLECTNLMINESVVRISMPEDPKRRRSIWIMAVPCVFLIGFLIVCLFMMNFETPTIRFPSARNGTDTNATDPYVLPNGAVFRKRPEVSHVDCTRLLHNDRRYMKKLGKSRPNLVKRRNLNMSCAAIQKRILPARNPDTGFPILYARIVYMDYEFLEEQLATNYAEENVFCFSIDTKASPLFHYQFFSLERCLPNVVISKREHEFDSAGHNQNEAHLDCMATVRERKWEYAMLLQNHDVMIKTHYEMTEILKIYGGANDVINIPCPDHRCIDSLEKNLGKLRLCPKNLHGAEMEKCKASSIQWGKGAIQVILSRAAVDFVLDEIDVMPLMKQMNDMGYGVDEQLYQSLQITPDIRFPGGFHAKCLNNTQHVTRIVQPGKILYESAGFFYTSIWHGISNDCPAGKLRHSVCILGLEDFPLLDETQFVMANKIMPQFDYAISSCISELLFNRTRDGATIDKHRNFYENVNAVRYHRERSQPGFDINKFNCEL</sequence>
<feature type="transmembrane region" description="Helical" evidence="6">
    <location>
        <begin position="39"/>
        <end position="60"/>
    </location>
</feature>
<keyword evidence="5" id="KW-0325">Glycoprotein</keyword>
<reference evidence="7" key="1">
    <citation type="submission" date="2023-10" db="EMBL/GenBank/DDBJ databases">
        <title>Genome assembly of Pristionchus species.</title>
        <authorList>
            <person name="Yoshida K."/>
            <person name="Sommer R.J."/>
        </authorList>
    </citation>
    <scope>NUCLEOTIDE SEQUENCE</scope>
    <source>
        <strain evidence="7">RS5133</strain>
    </source>
</reference>
<evidence type="ECO:0000313" key="8">
    <source>
        <dbReference type="Proteomes" id="UP001432322"/>
    </source>
</evidence>
<evidence type="ECO:0000256" key="6">
    <source>
        <dbReference type="SAM" id="Phobius"/>
    </source>
</evidence>
<evidence type="ECO:0000256" key="4">
    <source>
        <dbReference type="ARBA" id="ARBA00023136"/>
    </source>
</evidence>
<comment type="subcellular location">
    <subcellularLocation>
        <location evidence="1">Membrane</location>
        <topology evidence="1">Single-pass type II membrane protein</topology>
    </subcellularLocation>
</comment>
<evidence type="ECO:0000256" key="1">
    <source>
        <dbReference type="ARBA" id="ARBA00004606"/>
    </source>
</evidence>
<dbReference type="GO" id="GO:0016757">
    <property type="term" value="F:glycosyltransferase activity"/>
    <property type="evidence" value="ECO:0007669"/>
    <property type="project" value="UniProtKB-KW"/>
</dbReference>
<keyword evidence="2" id="KW-0328">Glycosyltransferase</keyword>